<name>A0A317XLZ5_9BASI</name>
<keyword evidence="3" id="KW-1185">Reference proteome</keyword>
<dbReference type="EMBL" id="KZ819197">
    <property type="protein sequence ID" value="PWY98859.1"/>
    <property type="molecule type" value="Genomic_DNA"/>
</dbReference>
<organism evidence="2 3">
    <name type="scientific">Testicularia cyperi</name>
    <dbReference type="NCBI Taxonomy" id="1882483"/>
    <lineage>
        <taxon>Eukaryota</taxon>
        <taxon>Fungi</taxon>
        <taxon>Dikarya</taxon>
        <taxon>Basidiomycota</taxon>
        <taxon>Ustilaginomycotina</taxon>
        <taxon>Ustilaginomycetes</taxon>
        <taxon>Ustilaginales</taxon>
        <taxon>Anthracoideaceae</taxon>
        <taxon>Testicularia</taxon>
    </lineage>
</organism>
<evidence type="ECO:0000313" key="2">
    <source>
        <dbReference type="EMBL" id="PWY98859.1"/>
    </source>
</evidence>
<evidence type="ECO:0000256" key="1">
    <source>
        <dbReference type="SAM" id="MobiDB-lite"/>
    </source>
</evidence>
<feature type="compositionally biased region" description="Polar residues" evidence="1">
    <location>
        <begin position="47"/>
        <end position="57"/>
    </location>
</feature>
<sequence>MHDRQRSRKVLRGKGHQSTICVQSNISFAKDKIRGTGLVKPKQQLFSGRSTTRQTSPPVVPRKEGAFAEPGNGAAAPRHPRRLSGENWIRHSFGKTDEADQVLLQSEGGAEKTKKPLSSSWLAGVRIRAGSGGLQQSKGSGPSHNLGLPVSVAAPVLLLLLSELCFSVLATARASASASASASTSSSPDVTVGGYCTAFGKAWTL</sequence>
<evidence type="ECO:0000313" key="3">
    <source>
        <dbReference type="Proteomes" id="UP000246740"/>
    </source>
</evidence>
<dbReference type="Proteomes" id="UP000246740">
    <property type="component" value="Unassembled WGS sequence"/>
</dbReference>
<gene>
    <name evidence="2" type="ORF">BCV70DRAFT_207592</name>
</gene>
<feature type="region of interest" description="Disordered" evidence="1">
    <location>
        <begin position="47"/>
        <end position="83"/>
    </location>
</feature>
<reference evidence="2 3" key="1">
    <citation type="journal article" date="2018" name="Mol. Biol. Evol.">
        <title>Broad Genomic Sampling Reveals a Smut Pathogenic Ancestry of the Fungal Clade Ustilaginomycotina.</title>
        <authorList>
            <person name="Kijpornyongpan T."/>
            <person name="Mondo S.J."/>
            <person name="Barry K."/>
            <person name="Sandor L."/>
            <person name="Lee J."/>
            <person name="Lipzen A."/>
            <person name="Pangilinan J."/>
            <person name="LaButti K."/>
            <person name="Hainaut M."/>
            <person name="Henrissat B."/>
            <person name="Grigoriev I.V."/>
            <person name="Spatafora J.W."/>
            <person name="Aime M.C."/>
        </authorList>
    </citation>
    <scope>NUCLEOTIDE SEQUENCE [LARGE SCALE GENOMIC DNA]</scope>
    <source>
        <strain evidence="2 3">MCA 3645</strain>
    </source>
</reference>
<dbReference type="InParanoid" id="A0A317XLZ5"/>
<accession>A0A317XLZ5</accession>
<protein>
    <submittedName>
        <fullName evidence="2">Uncharacterized protein</fullName>
    </submittedName>
</protein>
<proteinExistence type="predicted"/>
<dbReference type="AlphaFoldDB" id="A0A317XLZ5"/>